<reference evidence="1 2" key="1">
    <citation type="submission" date="2023-08" db="EMBL/GenBank/DDBJ databases">
        <title>A Necator americanus chromosomal reference genome.</title>
        <authorList>
            <person name="Ilik V."/>
            <person name="Petrzelkova K.J."/>
            <person name="Pardy F."/>
            <person name="Fuh T."/>
            <person name="Niatou-Singa F.S."/>
            <person name="Gouil Q."/>
            <person name="Baker L."/>
            <person name="Ritchie M.E."/>
            <person name="Jex A.R."/>
            <person name="Gazzola D."/>
            <person name="Li H."/>
            <person name="Toshio Fujiwara R."/>
            <person name="Zhan B."/>
            <person name="Aroian R.V."/>
            <person name="Pafco B."/>
            <person name="Schwarz E.M."/>
        </authorList>
    </citation>
    <scope>NUCLEOTIDE SEQUENCE [LARGE SCALE GENOMIC DNA]</scope>
    <source>
        <strain evidence="1 2">Aroian</strain>
        <tissue evidence="1">Whole animal</tissue>
    </source>
</reference>
<proteinExistence type="predicted"/>
<protein>
    <submittedName>
        <fullName evidence="1">Uncharacterized protein</fullName>
    </submittedName>
</protein>
<comment type="caution">
    <text evidence="1">The sequence shown here is derived from an EMBL/GenBank/DDBJ whole genome shotgun (WGS) entry which is preliminary data.</text>
</comment>
<organism evidence="1 2">
    <name type="scientific">Necator americanus</name>
    <name type="common">Human hookworm</name>
    <dbReference type="NCBI Taxonomy" id="51031"/>
    <lineage>
        <taxon>Eukaryota</taxon>
        <taxon>Metazoa</taxon>
        <taxon>Ecdysozoa</taxon>
        <taxon>Nematoda</taxon>
        <taxon>Chromadorea</taxon>
        <taxon>Rhabditida</taxon>
        <taxon>Rhabditina</taxon>
        <taxon>Rhabditomorpha</taxon>
        <taxon>Strongyloidea</taxon>
        <taxon>Ancylostomatidae</taxon>
        <taxon>Bunostominae</taxon>
        <taxon>Necator</taxon>
    </lineage>
</organism>
<evidence type="ECO:0000313" key="1">
    <source>
        <dbReference type="EMBL" id="KAK6762499.1"/>
    </source>
</evidence>
<keyword evidence="2" id="KW-1185">Reference proteome</keyword>
<dbReference type="EMBL" id="JAVFWL010000006">
    <property type="protein sequence ID" value="KAK6762499.1"/>
    <property type="molecule type" value="Genomic_DNA"/>
</dbReference>
<gene>
    <name evidence="1" type="primary">Necator_chrX.g23449</name>
    <name evidence="1" type="ORF">RB195_023285</name>
</gene>
<sequence length="240" mass="27243">MTIKSRFLLSGKAVSDGRAVPLIPIGECVTYLSVRHEHLHVFTHLVVLILADSLDGGLLNFGGKPGAVAPGKKGLQESSETEKTICAHNARTLASKAAIVHLVMRAKKAKHDDIGPTETRRRRPLNAVHETRTVLRNVQQKKSWRRRCPSQHVYSNKNRLFRTTNDPNRMLTEEKMQICASFNRIRRSHSNIALGRSQTFFFMDLDKFYGEDNIFYNVTLSDFNVKIGPRRTPEEHRIGT</sequence>
<dbReference type="Proteomes" id="UP001303046">
    <property type="component" value="Unassembled WGS sequence"/>
</dbReference>
<evidence type="ECO:0000313" key="2">
    <source>
        <dbReference type="Proteomes" id="UP001303046"/>
    </source>
</evidence>
<accession>A0ABR1EII3</accession>
<name>A0ABR1EII3_NECAM</name>